<dbReference type="PROSITE" id="PS51352">
    <property type="entry name" value="THIOREDOXIN_2"/>
    <property type="match status" value="1"/>
</dbReference>
<dbReference type="EMBL" id="WUMV01000009">
    <property type="protein sequence ID" value="MXN67077.1"/>
    <property type="molecule type" value="Genomic_DNA"/>
</dbReference>
<dbReference type="SUPFAM" id="SSF52833">
    <property type="entry name" value="Thioredoxin-like"/>
    <property type="match status" value="1"/>
</dbReference>
<dbReference type="InterPro" id="IPR041205">
    <property type="entry name" value="ScsC_N"/>
</dbReference>
<evidence type="ECO:0000256" key="3">
    <source>
        <dbReference type="ARBA" id="ARBA00023157"/>
    </source>
</evidence>
<comment type="caution">
    <text evidence="7">The sequence shown here is derived from an EMBL/GenBank/DDBJ whole genome shotgun (WGS) entry which is preliminary data.</text>
</comment>
<evidence type="ECO:0000256" key="1">
    <source>
        <dbReference type="ARBA" id="ARBA00022729"/>
    </source>
</evidence>
<dbReference type="AlphaFoldDB" id="A0A7X3LXT8"/>
<dbReference type="PANTHER" id="PTHR13887">
    <property type="entry name" value="GLUTATHIONE S-TRANSFERASE KAPPA"/>
    <property type="match status" value="1"/>
</dbReference>
<evidence type="ECO:0000259" key="6">
    <source>
        <dbReference type="PROSITE" id="PS51352"/>
    </source>
</evidence>
<protein>
    <submittedName>
        <fullName evidence="7">Thioredoxin domain-containing protein</fullName>
    </submittedName>
</protein>
<dbReference type="PANTHER" id="PTHR13887:SF14">
    <property type="entry name" value="DISULFIDE BOND FORMATION PROTEIN D"/>
    <property type="match status" value="1"/>
</dbReference>
<evidence type="ECO:0000313" key="7">
    <source>
        <dbReference type="EMBL" id="MXN67077.1"/>
    </source>
</evidence>
<keyword evidence="2" id="KW-0560">Oxidoreductase</keyword>
<gene>
    <name evidence="7" type="ORF">GR183_19375</name>
</gene>
<evidence type="ECO:0000256" key="2">
    <source>
        <dbReference type="ARBA" id="ARBA00023002"/>
    </source>
</evidence>
<evidence type="ECO:0000256" key="5">
    <source>
        <dbReference type="SAM" id="SignalP"/>
    </source>
</evidence>
<keyword evidence="4" id="KW-0676">Redox-active center</keyword>
<feature type="signal peptide" evidence="5">
    <location>
        <begin position="1"/>
        <end position="28"/>
    </location>
</feature>
<keyword evidence="8" id="KW-1185">Reference proteome</keyword>
<sequence length="257" mass="28125">MTTRFRRAIGAVFAIAIASIAFTTPGLAEVDEADRDAIRSIVREYLLENPEVVRDALIELERRDEAAQNAARREAVSSASEHLFNSTRQVELGNPQGDVTLVEFFDYNCGYCRRAMDDVLRLLDEDDNLRVVLKEFPVLGQGSVEAARVAVAVKENAPEKYLEFHKNLLGSRGQANQELALQVAEKIGLNRSDIEATMGSSPEVRATIEEVYSLANRLGLTGTPSFVLGDEVVMGAVGYDTLKQKIAALRDCGSASC</sequence>
<dbReference type="Proteomes" id="UP000433101">
    <property type="component" value="Unassembled WGS sequence"/>
</dbReference>
<proteinExistence type="predicted"/>
<dbReference type="InterPro" id="IPR001853">
    <property type="entry name" value="DSBA-like_thioredoxin_dom"/>
</dbReference>
<accession>A0A7X3LXT8</accession>
<dbReference type="InterPro" id="IPR036249">
    <property type="entry name" value="Thioredoxin-like_sf"/>
</dbReference>
<name>A0A7X3LXT8_9HYPH</name>
<evidence type="ECO:0000256" key="4">
    <source>
        <dbReference type="ARBA" id="ARBA00023284"/>
    </source>
</evidence>
<dbReference type="Gene3D" id="3.40.30.10">
    <property type="entry name" value="Glutaredoxin"/>
    <property type="match status" value="1"/>
</dbReference>
<feature type="chain" id="PRO_5030511800" evidence="5">
    <location>
        <begin position="29"/>
        <end position="257"/>
    </location>
</feature>
<dbReference type="Pfam" id="PF01323">
    <property type="entry name" value="DSBA"/>
    <property type="match status" value="1"/>
</dbReference>
<feature type="domain" description="Thioredoxin" evidence="6">
    <location>
        <begin position="60"/>
        <end position="251"/>
    </location>
</feature>
<dbReference type="Pfam" id="PF18312">
    <property type="entry name" value="ScsC_N"/>
    <property type="match status" value="1"/>
</dbReference>
<dbReference type="RefSeq" id="WP_160777315.1">
    <property type="nucleotide sequence ID" value="NZ_WUMV01000009.1"/>
</dbReference>
<dbReference type="InterPro" id="IPR013766">
    <property type="entry name" value="Thioredoxin_domain"/>
</dbReference>
<keyword evidence="3" id="KW-1015">Disulfide bond</keyword>
<dbReference type="CDD" id="cd03023">
    <property type="entry name" value="DsbA_Com1_like"/>
    <property type="match status" value="1"/>
</dbReference>
<keyword evidence="1 5" id="KW-0732">Signal</keyword>
<dbReference type="GO" id="GO:0016491">
    <property type="term" value="F:oxidoreductase activity"/>
    <property type="evidence" value="ECO:0007669"/>
    <property type="project" value="UniProtKB-KW"/>
</dbReference>
<reference evidence="7 8" key="1">
    <citation type="submission" date="2019-12" db="EMBL/GenBank/DDBJ databases">
        <authorList>
            <person name="Li M."/>
        </authorList>
    </citation>
    <scope>NUCLEOTIDE SEQUENCE [LARGE SCALE GENOMIC DNA]</scope>
    <source>
        <strain evidence="7 8">GBMRC 2046</strain>
    </source>
</reference>
<organism evidence="7 8">
    <name type="scientific">Stappia sediminis</name>
    <dbReference type="NCBI Taxonomy" id="2692190"/>
    <lineage>
        <taxon>Bacteria</taxon>
        <taxon>Pseudomonadati</taxon>
        <taxon>Pseudomonadota</taxon>
        <taxon>Alphaproteobacteria</taxon>
        <taxon>Hyphomicrobiales</taxon>
        <taxon>Stappiaceae</taxon>
        <taxon>Stappia</taxon>
    </lineage>
</organism>
<evidence type="ECO:0000313" key="8">
    <source>
        <dbReference type="Proteomes" id="UP000433101"/>
    </source>
</evidence>